<reference evidence="2 3" key="1">
    <citation type="submission" date="2018-11" db="EMBL/GenBank/DDBJ databases">
        <title>Genome sequencing of Paenibacillus lentus DSM25539(T).</title>
        <authorList>
            <person name="Kook J.-K."/>
            <person name="Park S.-N."/>
            <person name="Lim Y.K."/>
        </authorList>
    </citation>
    <scope>NUCLEOTIDE SEQUENCE [LARGE SCALE GENOMIC DNA]</scope>
    <source>
        <strain evidence="2 3">DSM 25539</strain>
    </source>
</reference>
<gene>
    <name evidence="2" type="ORF">EIM92_07985</name>
</gene>
<feature type="transmembrane region" description="Helical" evidence="1">
    <location>
        <begin position="211"/>
        <end position="228"/>
    </location>
</feature>
<feature type="transmembrane region" description="Helical" evidence="1">
    <location>
        <begin position="96"/>
        <end position="114"/>
    </location>
</feature>
<feature type="transmembrane region" description="Helical" evidence="1">
    <location>
        <begin position="172"/>
        <end position="191"/>
    </location>
</feature>
<protein>
    <submittedName>
        <fullName evidence="2">Uncharacterized protein</fullName>
    </submittedName>
</protein>
<name>A0A3Q8SAI8_9BACL</name>
<keyword evidence="1" id="KW-1133">Transmembrane helix</keyword>
<feature type="transmembrane region" description="Helical" evidence="1">
    <location>
        <begin position="49"/>
        <end position="69"/>
    </location>
</feature>
<feature type="transmembrane region" description="Helical" evidence="1">
    <location>
        <begin position="23"/>
        <end position="43"/>
    </location>
</feature>
<evidence type="ECO:0000256" key="1">
    <source>
        <dbReference type="SAM" id="Phobius"/>
    </source>
</evidence>
<dbReference type="OrthoDB" id="2597063at2"/>
<keyword evidence="1" id="KW-0472">Membrane</keyword>
<accession>A0A3Q8SAI8</accession>
<evidence type="ECO:0000313" key="3">
    <source>
        <dbReference type="Proteomes" id="UP000273145"/>
    </source>
</evidence>
<dbReference type="KEGG" id="plen:EIM92_07985"/>
<evidence type="ECO:0000313" key="2">
    <source>
        <dbReference type="EMBL" id="AZK46139.1"/>
    </source>
</evidence>
<organism evidence="2 3">
    <name type="scientific">Paenibacillus lentus</name>
    <dbReference type="NCBI Taxonomy" id="1338368"/>
    <lineage>
        <taxon>Bacteria</taxon>
        <taxon>Bacillati</taxon>
        <taxon>Bacillota</taxon>
        <taxon>Bacilli</taxon>
        <taxon>Bacillales</taxon>
        <taxon>Paenibacillaceae</taxon>
        <taxon>Paenibacillus</taxon>
    </lineage>
</organism>
<dbReference type="RefSeq" id="WP_125082208.1">
    <property type="nucleotide sequence ID" value="NZ_CP034248.1"/>
</dbReference>
<keyword evidence="1" id="KW-0812">Transmembrane</keyword>
<feature type="transmembrane region" description="Helical" evidence="1">
    <location>
        <begin position="148"/>
        <end position="165"/>
    </location>
</feature>
<dbReference type="Proteomes" id="UP000273145">
    <property type="component" value="Chromosome"/>
</dbReference>
<dbReference type="EMBL" id="CP034248">
    <property type="protein sequence ID" value="AZK46139.1"/>
    <property type="molecule type" value="Genomic_DNA"/>
</dbReference>
<sequence length="240" mass="27240">MRTELKTLGSQIRLDLNIGKQPLFLLTLIICLFYWFVILTGNVDYPHTVYYYSEMGMFPVVIMFAVLLFEREIGGGSMEVIGTYPVSLRLMAVRKWVLSLVLAAIAGMGWMAVYRMKFGEIKTVMHPWNGGEAVSRQAGYLELLLQTLPAYMLLTSVAVLGIVWFQKLYGGLILSFALWMLDTVSLGSVLGDWTLYAAFLPQGTSFIANRVILLVCACLFLLWAVWLIDIRDRWIGREEE</sequence>
<proteinExistence type="predicted"/>
<keyword evidence="3" id="KW-1185">Reference proteome</keyword>
<dbReference type="AlphaFoldDB" id="A0A3Q8SAI8"/>